<keyword evidence="3" id="KW-1185">Reference proteome</keyword>
<evidence type="ECO:0000256" key="1">
    <source>
        <dbReference type="SAM" id="MobiDB-lite"/>
    </source>
</evidence>
<accession>A0A4Y2LPH0</accession>
<organism evidence="2 3">
    <name type="scientific">Araneus ventricosus</name>
    <name type="common">Orbweaver spider</name>
    <name type="synonym">Epeira ventricosa</name>
    <dbReference type="NCBI Taxonomy" id="182803"/>
    <lineage>
        <taxon>Eukaryota</taxon>
        <taxon>Metazoa</taxon>
        <taxon>Ecdysozoa</taxon>
        <taxon>Arthropoda</taxon>
        <taxon>Chelicerata</taxon>
        <taxon>Arachnida</taxon>
        <taxon>Araneae</taxon>
        <taxon>Araneomorphae</taxon>
        <taxon>Entelegynae</taxon>
        <taxon>Araneoidea</taxon>
        <taxon>Araneidae</taxon>
        <taxon>Araneus</taxon>
    </lineage>
</organism>
<reference evidence="2 3" key="1">
    <citation type="journal article" date="2019" name="Sci. Rep.">
        <title>Orb-weaving spider Araneus ventricosus genome elucidates the spidroin gene catalogue.</title>
        <authorList>
            <person name="Kono N."/>
            <person name="Nakamura H."/>
            <person name="Ohtoshi R."/>
            <person name="Moran D.A.P."/>
            <person name="Shinohara A."/>
            <person name="Yoshida Y."/>
            <person name="Fujiwara M."/>
            <person name="Mori M."/>
            <person name="Tomita M."/>
            <person name="Arakawa K."/>
        </authorList>
    </citation>
    <scope>NUCLEOTIDE SEQUENCE [LARGE SCALE GENOMIC DNA]</scope>
</reference>
<gene>
    <name evidence="2" type="ORF">AVEN_56360_1</name>
</gene>
<feature type="region of interest" description="Disordered" evidence="1">
    <location>
        <begin position="1"/>
        <end position="54"/>
    </location>
</feature>
<proteinExistence type="predicted"/>
<sequence>MEPVSGTRHFFSSPRRGSIAKGRKRGAKAGDARRIKCSAEEKNRPELSINKGRRAAGSEMESLGILGLVSRLARNGFIAPKCRSPFRTSHKTQLLSYVRGSQPNPWREVRRVRVLFPKMTR</sequence>
<feature type="compositionally biased region" description="Basic and acidic residues" evidence="1">
    <location>
        <begin position="28"/>
        <end position="45"/>
    </location>
</feature>
<evidence type="ECO:0000313" key="2">
    <source>
        <dbReference type="EMBL" id="GBN15923.1"/>
    </source>
</evidence>
<protein>
    <submittedName>
        <fullName evidence="2">Uncharacterized protein</fullName>
    </submittedName>
</protein>
<dbReference type="EMBL" id="BGPR01006079">
    <property type="protein sequence ID" value="GBN15923.1"/>
    <property type="molecule type" value="Genomic_DNA"/>
</dbReference>
<dbReference type="AlphaFoldDB" id="A0A4Y2LPH0"/>
<name>A0A4Y2LPH0_ARAVE</name>
<evidence type="ECO:0000313" key="3">
    <source>
        <dbReference type="Proteomes" id="UP000499080"/>
    </source>
</evidence>
<dbReference type="Proteomes" id="UP000499080">
    <property type="component" value="Unassembled WGS sequence"/>
</dbReference>
<comment type="caution">
    <text evidence="2">The sequence shown here is derived from an EMBL/GenBank/DDBJ whole genome shotgun (WGS) entry which is preliminary data.</text>
</comment>